<dbReference type="InterPro" id="IPR009057">
    <property type="entry name" value="Homeodomain-like_sf"/>
</dbReference>
<proteinExistence type="predicted"/>
<dbReference type="Gene3D" id="1.10.10.60">
    <property type="entry name" value="Homeodomain-like"/>
    <property type="match status" value="1"/>
</dbReference>
<keyword evidence="6" id="KW-1185">Reference proteome</keyword>
<name>A0ABP9P3B8_9BACT</name>
<dbReference type="Proteomes" id="UP001499852">
    <property type="component" value="Unassembled WGS sequence"/>
</dbReference>
<accession>A0ABP9P3B8</accession>
<gene>
    <name evidence="5" type="ORF">GCM10023213_22110</name>
</gene>
<dbReference type="PROSITE" id="PS00041">
    <property type="entry name" value="HTH_ARAC_FAMILY_1"/>
    <property type="match status" value="1"/>
</dbReference>
<protein>
    <recommendedName>
        <fullName evidence="4">HTH araC/xylS-type domain-containing protein</fullName>
    </recommendedName>
</protein>
<feature type="domain" description="HTH araC/xylS-type" evidence="4">
    <location>
        <begin position="184"/>
        <end position="287"/>
    </location>
</feature>
<keyword evidence="1" id="KW-0805">Transcription regulation</keyword>
<organism evidence="5 6">
    <name type="scientific">Prosthecobacter algae</name>
    <dbReference type="NCBI Taxonomy" id="1144682"/>
    <lineage>
        <taxon>Bacteria</taxon>
        <taxon>Pseudomonadati</taxon>
        <taxon>Verrucomicrobiota</taxon>
        <taxon>Verrucomicrobiia</taxon>
        <taxon>Verrucomicrobiales</taxon>
        <taxon>Verrucomicrobiaceae</taxon>
        <taxon>Prosthecobacter</taxon>
    </lineage>
</organism>
<evidence type="ECO:0000256" key="3">
    <source>
        <dbReference type="ARBA" id="ARBA00023163"/>
    </source>
</evidence>
<dbReference type="PANTHER" id="PTHR46796">
    <property type="entry name" value="HTH-TYPE TRANSCRIPTIONAL ACTIVATOR RHAS-RELATED"/>
    <property type="match status" value="1"/>
</dbReference>
<dbReference type="SMART" id="SM00342">
    <property type="entry name" value="HTH_ARAC"/>
    <property type="match status" value="1"/>
</dbReference>
<dbReference type="Pfam" id="PF12833">
    <property type="entry name" value="HTH_18"/>
    <property type="match status" value="1"/>
</dbReference>
<evidence type="ECO:0000313" key="6">
    <source>
        <dbReference type="Proteomes" id="UP001499852"/>
    </source>
</evidence>
<evidence type="ECO:0000313" key="5">
    <source>
        <dbReference type="EMBL" id="GAA5140129.1"/>
    </source>
</evidence>
<evidence type="ECO:0000259" key="4">
    <source>
        <dbReference type="PROSITE" id="PS01124"/>
    </source>
</evidence>
<keyword evidence="3" id="KW-0804">Transcription</keyword>
<sequence>MPPPPLLPPPLWQGIGCEWLWVYHGIAPRVRVWSQEITVPSGVFFVEGGAVKIRAEGREILVPPKHVFFSAPGLRQQWFEPETRLLSVGLRCQWPDGVPMFKAGLNIALPTSRTPKLLKSTRTLRAIVHGRRKQVSYLEATAPQNRSLAGWAEHEAGYQGWFAEYVRTLERLGITPTARASTGDRRLEFLRQCLHTWPLDRALDLTTMAQEVGLSHRRIHDLLKQDLGMTAQVYLEKRRLEQARLRLIHEDTALKEIGFALGFRHPPHFTAWFRRHTGMTPTAYRQGHGMDGA</sequence>
<reference evidence="6" key="1">
    <citation type="journal article" date="2019" name="Int. J. Syst. Evol. Microbiol.">
        <title>The Global Catalogue of Microorganisms (GCM) 10K type strain sequencing project: providing services to taxonomists for standard genome sequencing and annotation.</title>
        <authorList>
            <consortium name="The Broad Institute Genomics Platform"/>
            <consortium name="The Broad Institute Genome Sequencing Center for Infectious Disease"/>
            <person name="Wu L."/>
            <person name="Ma J."/>
        </authorList>
    </citation>
    <scope>NUCLEOTIDE SEQUENCE [LARGE SCALE GENOMIC DNA]</scope>
    <source>
        <strain evidence="6">JCM 18053</strain>
    </source>
</reference>
<dbReference type="InterPro" id="IPR018062">
    <property type="entry name" value="HTH_AraC-typ_CS"/>
</dbReference>
<dbReference type="EMBL" id="BAABIA010000004">
    <property type="protein sequence ID" value="GAA5140129.1"/>
    <property type="molecule type" value="Genomic_DNA"/>
</dbReference>
<dbReference type="InterPro" id="IPR018060">
    <property type="entry name" value="HTH_AraC"/>
</dbReference>
<dbReference type="InterPro" id="IPR050204">
    <property type="entry name" value="AraC_XylS_family_regulators"/>
</dbReference>
<dbReference type="SUPFAM" id="SSF46689">
    <property type="entry name" value="Homeodomain-like"/>
    <property type="match status" value="1"/>
</dbReference>
<evidence type="ECO:0000256" key="2">
    <source>
        <dbReference type="ARBA" id="ARBA00023125"/>
    </source>
</evidence>
<evidence type="ECO:0000256" key="1">
    <source>
        <dbReference type="ARBA" id="ARBA00023015"/>
    </source>
</evidence>
<dbReference type="PROSITE" id="PS01124">
    <property type="entry name" value="HTH_ARAC_FAMILY_2"/>
    <property type="match status" value="1"/>
</dbReference>
<keyword evidence="2" id="KW-0238">DNA-binding</keyword>
<comment type="caution">
    <text evidence="5">The sequence shown here is derived from an EMBL/GenBank/DDBJ whole genome shotgun (WGS) entry which is preliminary data.</text>
</comment>